<evidence type="ECO:0000256" key="11">
    <source>
        <dbReference type="SAM" id="Phobius"/>
    </source>
</evidence>
<dbReference type="EMBL" id="JAKMXF010000324">
    <property type="protein sequence ID" value="KAI6648931.1"/>
    <property type="molecule type" value="Genomic_DNA"/>
</dbReference>
<evidence type="ECO:0000256" key="4">
    <source>
        <dbReference type="ARBA" id="ARBA00022692"/>
    </source>
</evidence>
<keyword evidence="7 11" id="KW-1133">Transmembrane helix</keyword>
<keyword evidence="13" id="KW-1185">Reference proteome</keyword>
<dbReference type="Proteomes" id="UP001165289">
    <property type="component" value="Unassembled WGS sequence"/>
</dbReference>
<evidence type="ECO:0000256" key="5">
    <source>
        <dbReference type="ARBA" id="ARBA00022741"/>
    </source>
</evidence>
<dbReference type="Gene3D" id="3.40.50.300">
    <property type="entry name" value="P-loop containing nucleotide triphosphate hydrolases"/>
    <property type="match status" value="2"/>
</dbReference>
<keyword evidence="4 11" id="KW-0812">Transmembrane</keyword>
<feature type="transmembrane region" description="Helical" evidence="11">
    <location>
        <begin position="12"/>
        <end position="33"/>
    </location>
</feature>
<dbReference type="GO" id="GO:0005789">
    <property type="term" value="C:endoplasmic reticulum membrane"/>
    <property type="evidence" value="ECO:0007669"/>
    <property type="project" value="UniProtKB-SubCell"/>
</dbReference>
<dbReference type="GO" id="GO:0005525">
    <property type="term" value="F:GTP binding"/>
    <property type="evidence" value="ECO:0007669"/>
    <property type="project" value="UniProtKB-KW"/>
</dbReference>
<comment type="caution">
    <text evidence="12">The sequence shown here is derived from an EMBL/GenBank/DDBJ whole genome shotgun (WGS) entry which is preliminary data.</text>
</comment>
<keyword evidence="5" id="KW-0547">Nucleotide-binding</keyword>
<comment type="subcellular location">
    <subcellularLocation>
        <location evidence="1">Endoplasmic reticulum membrane</location>
        <topology evidence="1">Single-pass membrane protein</topology>
    </subcellularLocation>
</comment>
<evidence type="ECO:0000256" key="10">
    <source>
        <dbReference type="ARBA" id="ARBA00023170"/>
    </source>
</evidence>
<protein>
    <recommendedName>
        <fullName evidence="3">Signal recognition particle receptor subunit beta</fullName>
    </recommendedName>
</protein>
<keyword evidence="8" id="KW-0342">GTP-binding</keyword>
<keyword evidence="6" id="KW-0256">Endoplasmic reticulum</keyword>
<evidence type="ECO:0000256" key="7">
    <source>
        <dbReference type="ARBA" id="ARBA00022989"/>
    </source>
</evidence>
<keyword evidence="10 12" id="KW-0675">Receptor</keyword>
<name>A0AAV7JJ49_9METZ</name>
<keyword evidence="9 11" id="KW-0472">Membrane</keyword>
<dbReference type="AlphaFoldDB" id="A0AAV7JJ49"/>
<reference evidence="12 13" key="1">
    <citation type="journal article" date="2023" name="BMC Biol.">
        <title>The compact genome of the sponge Oopsacas minuta (Hexactinellida) is lacking key metazoan core genes.</title>
        <authorList>
            <person name="Santini S."/>
            <person name="Schenkelaars Q."/>
            <person name="Jourda C."/>
            <person name="Duchesne M."/>
            <person name="Belahbib H."/>
            <person name="Rocher C."/>
            <person name="Selva M."/>
            <person name="Riesgo A."/>
            <person name="Vervoort M."/>
            <person name="Leys S.P."/>
            <person name="Kodjabachian L."/>
            <person name="Le Bivic A."/>
            <person name="Borchiellini C."/>
            <person name="Claverie J.M."/>
            <person name="Renard E."/>
        </authorList>
    </citation>
    <scope>NUCLEOTIDE SEQUENCE [LARGE SCALE GENOMIC DNA]</scope>
    <source>
        <strain evidence="12">SPO-2</strain>
    </source>
</reference>
<proteinExistence type="inferred from homology"/>
<evidence type="ECO:0000256" key="3">
    <source>
        <dbReference type="ARBA" id="ARBA00020256"/>
    </source>
</evidence>
<evidence type="ECO:0000313" key="13">
    <source>
        <dbReference type="Proteomes" id="UP001165289"/>
    </source>
</evidence>
<dbReference type="InterPro" id="IPR027417">
    <property type="entry name" value="P-loop_NTPase"/>
</dbReference>
<evidence type="ECO:0000313" key="12">
    <source>
        <dbReference type="EMBL" id="KAI6648931.1"/>
    </source>
</evidence>
<dbReference type="Pfam" id="PF09439">
    <property type="entry name" value="SRPRB"/>
    <property type="match status" value="1"/>
</dbReference>
<gene>
    <name evidence="12" type="ORF">LOD99_7004</name>
</gene>
<evidence type="ECO:0000256" key="1">
    <source>
        <dbReference type="ARBA" id="ARBA00004389"/>
    </source>
</evidence>
<evidence type="ECO:0000256" key="8">
    <source>
        <dbReference type="ARBA" id="ARBA00023134"/>
    </source>
</evidence>
<evidence type="ECO:0000256" key="2">
    <source>
        <dbReference type="ARBA" id="ARBA00005619"/>
    </source>
</evidence>
<dbReference type="InterPro" id="IPR019009">
    <property type="entry name" value="SRP_receptor_beta_su"/>
</dbReference>
<accession>A0AAV7JJ49</accession>
<dbReference type="SUPFAM" id="SSF52540">
    <property type="entry name" value="P-loop containing nucleoside triphosphate hydrolases"/>
    <property type="match status" value="1"/>
</dbReference>
<evidence type="ECO:0000256" key="6">
    <source>
        <dbReference type="ARBA" id="ARBA00022824"/>
    </source>
</evidence>
<organism evidence="12 13">
    <name type="scientific">Oopsacas minuta</name>
    <dbReference type="NCBI Taxonomy" id="111878"/>
    <lineage>
        <taxon>Eukaryota</taxon>
        <taxon>Metazoa</taxon>
        <taxon>Porifera</taxon>
        <taxon>Hexactinellida</taxon>
        <taxon>Hexasterophora</taxon>
        <taxon>Lyssacinosida</taxon>
        <taxon>Leucopsacidae</taxon>
        <taxon>Oopsacas</taxon>
    </lineage>
</organism>
<sequence length="216" mass="24653">MDYTRFEEIITSNIYLVITSIMLMVLTILYYILRKSKPRSILLVGRSGAGKTRLLCKLFSNSCPITLTSIQPTTLEYTNPKSRNRSVFLVDIPGDGRIRSKYLNEHKTRRIVGILFLIDSVEFEDSKAEDLFPNVSCENIKIKLEKEMQMKISTQTFSPDGLDSKSKPQIIGNTNQEFSFKQLANKVNFVPSSITNEISENIPSIECIEDWLISKI</sequence>
<comment type="similarity">
    <text evidence="2">Belongs to the SRP receptor beta subunit family.</text>
</comment>
<evidence type="ECO:0000256" key="9">
    <source>
        <dbReference type="ARBA" id="ARBA00023136"/>
    </source>
</evidence>